<reference evidence="1 2" key="1">
    <citation type="journal article" date="2023" name="PLoS ONE">
        <title>Complete genome assembly of Hawai'i environmental nontuberculous mycobacteria reveals unexpected co-isolation with methylobacteria.</title>
        <authorList>
            <person name="Hendrix J."/>
            <person name="Epperson L.E."/>
            <person name="Tong E.I."/>
            <person name="Chan Y.L."/>
            <person name="Hasan N.A."/>
            <person name="Dawrs S.N."/>
            <person name="Norton G.J."/>
            <person name="Virdi R."/>
            <person name="Crooks J.L."/>
            <person name="Chan E.D."/>
            <person name="Honda J.R."/>
            <person name="Strong M."/>
        </authorList>
    </citation>
    <scope>NUCLEOTIDE SEQUENCE [LARGE SCALE GENOMIC DNA]</scope>
    <source>
        <strain evidence="1 2">NJH_HI04-1</strain>
    </source>
</reference>
<comment type="caution">
    <text evidence="1">The sequence shown here is derived from an EMBL/GenBank/DDBJ whole genome shotgun (WGS) entry which is preliminary data.</text>
</comment>
<name>A0ABV0A2Q3_9HYPH</name>
<organism evidence="1 2">
    <name type="scientific">Methylobacterium ajmalii</name>
    <dbReference type="NCBI Taxonomy" id="2738439"/>
    <lineage>
        <taxon>Bacteria</taxon>
        <taxon>Pseudomonadati</taxon>
        <taxon>Pseudomonadota</taxon>
        <taxon>Alphaproteobacteria</taxon>
        <taxon>Hyphomicrobiales</taxon>
        <taxon>Methylobacteriaceae</taxon>
        <taxon>Methylobacterium</taxon>
    </lineage>
</organism>
<evidence type="ECO:0000313" key="2">
    <source>
        <dbReference type="Proteomes" id="UP001407347"/>
    </source>
</evidence>
<proteinExistence type="predicted"/>
<dbReference type="EMBL" id="JAQYXP010000004">
    <property type="protein sequence ID" value="MEN3238099.1"/>
    <property type="molecule type" value="Genomic_DNA"/>
</dbReference>
<protein>
    <submittedName>
        <fullName evidence="1">Uncharacterized protein</fullName>
    </submittedName>
</protein>
<dbReference type="Proteomes" id="UP001407347">
    <property type="component" value="Unassembled WGS sequence"/>
</dbReference>
<keyword evidence="2" id="KW-1185">Reference proteome</keyword>
<gene>
    <name evidence="1" type="ORF">PUR29_32075</name>
</gene>
<sequence length="115" mass="12497">MRGLAGDTNAVAAGALDTGHDADWNAVTLKDRNLLNMGLDDGCDQTQERAPRQGLIGCEHRREGIALPDPGSVADRCDLRQRPCPREKIRAGHAGREPAALLVREGDDLDRALRY</sequence>
<accession>A0ABV0A2Q3</accession>
<evidence type="ECO:0000313" key="1">
    <source>
        <dbReference type="EMBL" id="MEN3238099.1"/>
    </source>
</evidence>